<dbReference type="Proteomes" id="UP000260452">
    <property type="component" value="Genome"/>
</dbReference>
<gene>
    <name evidence="1" type="ORF">Lb_10</name>
</gene>
<name>A0A2Z2UBY9_9CAUD</name>
<evidence type="ECO:0000313" key="2">
    <source>
        <dbReference type="Proteomes" id="UP000260452"/>
    </source>
</evidence>
<organism evidence="1 2">
    <name type="scientific">Lactobacillus phage Lb</name>
    <dbReference type="NCBI Taxonomy" id="2048517"/>
    <lineage>
        <taxon>Viruses</taxon>
        <taxon>Duplodnaviria</taxon>
        <taxon>Heunggongvirae</taxon>
        <taxon>Uroviricota</taxon>
        <taxon>Caudoviricetes</taxon>
        <taxon>Heilongjiangvirus</taxon>
        <taxon>Heilongjiangvirus Lb</taxon>
    </lineage>
</organism>
<proteinExistence type="predicted"/>
<reference evidence="1 2" key="1">
    <citation type="submission" date="2017-09" db="EMBL/GenBank/DDBJ databases">
        <title>Genome sequence and analysis of a bacteriophage of Lactobacillus brevis.</title>
        <authorList>
            <person name="Yu M."/>
            <person name="Qi R."/>
            <person name="Jiang X."/>
            <person name="Tang T."/>
            <person name="Qiao X."/>
            <person name="Jiang Y."/>
            <person name="Tang L."/>
            <person name="Wang L."/>
            <person name="Xu Y."/>
            <person name="Li Y."/>
        </authorList>
    </citation>
    <scope>NUCLEOTIDE SEQUENCE [LARGE SCALE GENOMIC DNA]</scope>
</reference>
<sequence length="166" mass="18232">MPLTLSNGKEVNLYSARFLHIYLLWKGASKELGGFQNGEAFSSQRTAADTTMQGDFHSNVMFFDTDDETGTMTLNTYPGTSTTDILFKLYHLQHDEMQAGLLSADQLFGLNVVNDSTGEKITAEGCRLAGLPSNQGNEQAYSLAWTVLVGYYQNTGADVDDSMFTN</sequence>
<keyword evidence="2" id="KW-1185">Reference proteome</keyword>
<protein>
    <submittedName>
        <fullName evidence="1">Uncharacterized protein</fullName>
    </submittedName>
</protein>
<accession>A0A2Z2UBY9</accession>
<evidence type="ECO:0000313" key="1">
    <source>
        <dbReference type="EMBL" id="ATN94174.1"/>
    </source>
</evidence>
<dbReference type="EMBL" id="MG020111">
    <property type="protein sequence ID" value="ATN94174.1"/>
    <property type="molecule type" value="Genomic_DNA"/>
</dbReference>